<accession>A0A1D3TX72</accession>
<dbReference type="InterPro" id="IPR051801">
    <property type="entry name" value="GH28_Enzymes"/>
</dbReference>
<sequence>MNKTQLRENILRQIEKPHIPNTEYPCSGFGIIADSNEVQTVKLQQAIDTISRNGGGRLILSSGTYRTGALQLKNNVELHLQSKNTILSFVNEEIEKHYPLVLSHWEATPCYNYSPLIYACEAHDIAITGEGILDGGADEEHWWNWHHQVENAWSANKVDLQLHDRKALRKMNMDCVPVKERRFGPGHFLRPSFIQPMKCERVLLSDFTIHHSPMWQVNPVMCKSLTISGLTLSSHGANNDGCDPESCDGVHIVNCRFDTGDDCISLKSGRDRDGRIANIPCKNILIENNEFADGHGGIALGSEMSGGISKVVAVNNYFTSPNLTYALRLKTNARRGGIVEDIILADSVMEHVNGAAVHGTMLYEDGRNGDDLPVFRNILVENITAHGGDYGIFLEAFPEVPMTGLVLRNIKIDGVARTMHGMNWDNPVIEAVKINGEEYPRPTKVRIAGVTQEGEEVSAIAESCGTTEVFSYVWENSKDGVIWKEVAIGPKYLVPERAGLLRVLATNQLGHTSSSHSYKMIGKSGKKGSYKRLICRGMLRAIDEFSDSELITRSRLAKMLLPLVGITAEEAPGVDPMKLSIERGFLAKHTEGESDPQGYVTRQEMATVTMQACGINYKNASSTMPECVDVADVYHNYGTNVARSLYFGFMRLEEDGTFLPRAYVTMGEAVEILNRVADFAGI</sequence>
<dbReference type="Proteomes" id="UP000199315">
    <property type="component" value="Unassembled WGS sequence"/>
</dbReference>
<protein>
    <submittedName>
        <fullName evidence="5">Polygalacturonase</fullName>
    </submittedName>
</protein>
<evidence type="ECO:0000256" key="2">
    <source>
        <dbReference type="ARBA" id="ARBA00022801"/>
    </source>
</evidence>
<evidence type="ECO:0000313" key="6">
    <source>
        <dbReference type="Proteomes" id="UP000199315"/>
    </source>
</evidence>
<dbReference type="STRING" id="1619234.SAMN05421730_102824"/>
<evidence type="ECO:0000256" key="3">
    <source>
        <dbReference type="ARBA" id="ARBA00023295"/>
    </source>
</evidence>
<dbReference type="InterPro" id="IPR000743">
    <property type="entry name" value="Glyco_hydro_28"/>
</dbReference>
<name>A0A1D3TX72_9FIRM</name>
<dbReference type="EMBL" id="FMKA01000028">
    <property type="protein sequence ID" value="SCP98896.1"/>
    <property type="molecule type" value="Genomic_DNA"/>
</dbReference>
<dbReference type="SUPFAM" id="SSF51126">
    <property type="entry name" value="Pectin lyase-like"/>
    <property type="match status" value="1"/>
</dbReference>
<evidence type="ECO:0000256" key="4">
    <source>
        <dbReference type="RuleBase" id="RU361169"/>
    </source>
</evidence>
<dbReference type="GO" id="GO:0005975">
    <property type="term" value="P:carbohydrate metabolic process"/>
    <property type="evidence" value="ECO:0007669"/>
    <property type="project" value="InterPro"/>
</dbReference>
<keyword evidence="3 4" id="KW-0326">Glycosidase</keyword>
<dbReference type="GO" id="GO:0004650">
    <property type="term" value="F:polygalacturonase activity"/>
    <property type="evidence" value="ECO:0007669"/>
    <property type="project" value="InterPro"/>
</dbReference>
<dbReference type="AlphaFoldDB" id="A0A1D3TX72"/>
<dbReference type="PANTHER" id="PTHR31339">
    <property type="entry name" value="PECTIN LYASE-RELATED"/>
    <property type="match status" value="1"/>
</dbReference>
<keyword evidence="6" id="KW-1185">Reference proteome</keyword>
<dbReference type="PANTHER" id="PTHR31339:SF9">
    <property type="entry name" value="PLASMIN AND FIBRONECTIN-BINDING PROTEIN A"/>
    <property type="match status" value="1"/>
</dbReference>
<reference evidence="5 6" key="1">
    <citation type="submission" date="2016-09" db="EMBL/GenBank/DDBJ databases">
        <authorList>
            <person name="Capua I."/>
            <person name="De Benedictis P."/>
            <person name="Joannis T."/>
            <person name="Lombin L.H."/>
            <person name="Cattoli G."/>
        </authorList>
    </citation>
    <scope>NUCLEOTIDE SEQUENCE [LARGE SCALE GENOMIC DNA]</scope>
    <source>
        <strain evidence="5 6">GluBS11</strain>
    </source>
</reference>
<comment type="similarity">
    <text evidence="1 4">Belongs to the glycosyl hydrolase 28 family.</text>
</comment>
<keyword evidence="2 4" id="KW-0378">Hydrolase</keyword>
<evidence type="ECO:0000256" key="1">
    <source>
        <dbReference type="ARBA" id="ARBA00008834"/>
    </source>
</evidence>
<dbReference type="RefSeq" id="WP_169823738.1">
    <property type="nucleotide sequence ID" value="NZ_FMKA01000028.1"/>
</dbReference>
<gene>
    <name evidence="5" type="ORF">SAMN05421730_102824</name>
</gene>
<dbReference type="InterPro" id="IPR006626">
    <property type="entry name" value="PbH1"/>
</dbReference>
<organism evidence="5 6">
    <name type="scientific">Anaerobium acetethylicum</name>
    <dbReference type="NCBI Taxonomy" id="1619234"/>
    <lineage>
        <taxon>Bacteria</taxon>
        <taxon>Bacillati</taxon>
        <taxon>Bacillota</taxon>
        <taxon>Clostridia</taxon>
        <taxon>Lachnospirales</taxon>
        <taxon>Lachnospiraceae</taxon>
        <taxon>Anaerobium</taxon>
    </lineage>
</organism>
<dbReference type="SMART" id="SM00710">
    <property type="entry name" value="PbH1"/>
    <property type="match status" value="4"/>
</dbReference>
<dbReference type="InterPro" id="IPR011050">
    <property type="entry name" value="Pectin_lyase_fold/virulence"/>
</dbReference>
<proteinExistence type="inferred from homology"/>
<dbReference type="PROSITE" id="PS00502">
    <property type="entry name" value="POLYGALACTURONASE"/>
    <property type="match status" value="1"/>
</dbReference>
<dbReference type="Pfam" id="PF00295">
    <property type="entry name" value="Glyco_hydro_28"/>
    <property type="match status" value="1"/>
</dbReference>
<evidence type="ECO:0000313" key="5">
    <source>
        <dbReference type="EMBL" id="SCP98896.1"/>
    </source>
</evidence>
<dbReference type="InterPro" id="IPR012334">
    <property type="entry name" value="Pectin_lyas_fold"/>
</dbReference>
<dbReference type="Gene3D" id="2.160.20.10">
    <property type="entry name" value="Single-stranded right-handed beta-helix, Pectin lyase-like"/>
    <property type="match status" value="1"/>
</dbReference>